<proteinExistence type="inferred from homology"/>
<comment type="catalytic activity">
    <reaction evidence="1">
        <text>Hydrolytically removes 5'-nucleotides successively from the 3'-hydroxy termini of 3'-hydroxy-terminated oligonucleotides.</text>
        <dbReference type="EC" id="3.1.4.1"/>
    </reaction>
</comment>
<dbReference type="GO" id="GO:0036297">
    <property type="term" value="P:interstrand cross-link repair"/>
    <property type="evidence" value="ECO:0007669"/>
    <property type="project" value="InterPro"/>
</dbReference>
<keyword evidence="1" id="KW-0378">Hydrolase</keyword>
<dbReference type="GO" id="GO:0017108">
    <property type="term" value="F:5'-flap endonuclease activity"/>
    <property type="evidence" value="ECO:0007669"/>
    <property type="project" value="TreeGrafter"/>
</dbReference>
<organism evidence="3 4">
    <name type="scientific">Brenthis ino</name>
    <name type="common">lesser marbled fritillary</name>
    <dbReference type="NCBI Taxonomy" id="405034"/>
    <lineage>
        <taxon>Eukaryota</taxon>
        <taxon>Metazoa</taxon>
        <taxon>Ecdysozoa</taxon>
        <taxon>Arthropoda</taxon>
        <taxon>Hexapoda</taxon>
        <taxon>Insecta</taxon>
        <taxon>Pterygota</taxon>
        <taxon>Neoptera</taxon>
        <taxon>Endopterygota</taxon>
        <taxon>Lepidoptera</taxon>
        <taxon>Glossata</taxon>
        <taxon>Ditrysia</taxon>
        <taxon>Papilionoidea</taxon>
        <taxon>Nymphalidae</taxon>
        <taxon>Heliconiinae</taxon>
        <taxon>Argynnini</taxon>
        <taxon>Brenthis</taxon>
    </lineage>
</organism>
<protein>
    <recommendedName>
        <fullName evidence="1">Fanconi-associated nuclease</fullName>
        <ecNumber evidence="1">3.1.4.1</ecNumber>
    </recommendedName>
</protein>
<evidence type="ECO:0000313" key="3">
    <source>
        <dbReference type="EMBL" id="CAH0724352.1"/>
    </source>
</evidence>
<dbReference type="GO" id="GO:0070336">
    <property type="term" value="F:flap-structured DNA binding"/>
    <property type="evidence" value="ECO:0007669"/>
    <property type="project" value="TreeGrafter"/>
</dbReference>
<reference evidence="3" key="1">
    <citation type="submission" date="2021-12" db="EMBL/GenBank/DDBJ databases">
        <authorList>
            <person name="Martin H S."/>
        </authorList>
    </citation>
    <scope>NUCLEOTIDE SEQUENCE</scope>
</reference>
<feature type="compositionally biased region" description="Basic residues" evidence="2">
    <location>
        <begin position="89"/>
        <end position="100"/>
    </location>
</feature>
<dbReference type="InterPro" id="IPR033315">
    <property type="entry name" value="Fan1-like"/>
</dbReference>
<comment type="subcellular location">
    <subcellularLocation>
        <location evidence="1">Nucleus</location>
    </subcellularLocation>
</comment>
<feature type="compositionally biased region" description="Polar residues" evidence="2">
    <location>
        <begin position="104"/>
        <end position="117"/>
    </location>
</feature>
<feature type="compositionally biased region" description="Basic residues" evidence="2">
    <location>
        <begin position="1"/>
        <end position="12"/>
    </location>
</feature>
<name>A0A8J9V335_9NEOP</name>
<dbReference type="OrthoDB" id="76364at2759"/>
<dbReference type="GO" id="GO:0005634">
    <property type="term" value="C:nucleus"/>
    <property type="evidence" value="ECO:0007669"/>
    <property type="project" value="UniProtKB-SubCell"/>
</dbReference>
<keyword evidence="1" id="KW-0539">Nucleus</keyword>
<comment type="function">
    <text evidence="1">Nuclease required for the repair of DNA interstrand cross-links (ICL). Acts as a 5'-3' exonuclease that anchors at a cut end of DNA and cleaves DNA successively at every third nucleotide, allowing to excise an ICL from one strand through flanking incisions.</text>
</comment>
<gene>
    <name evidence="3" type="ORF">BINO364_LOCUS10069</name>
</gene>
<dbReference type="EC" id="3.1.4.1" evidence="1"/>
<dbReference type="EMBL" id="OV170224">
    <property type="protein sequence ID" value="CAH0724352.1"/>
    <property type="molecule type" value="Genomic_DNA"/>
</dbReference>
<keyword evidence="1" id="KW-0464">Manganese</keyword>
<sequence length="632" mass="72712">MENSPIKKRNLSLRKTQTKSPKTPEDKRHEVTVVDLNDTSSSSDSTVIYSPELRTPQKSTSVSQNLKRTLMSCPTMVQTHDSPNFGSPSKHKFHSPTRKRNFPESRTPQTSTSVSQNLKRTPISCPTMVQTHDSPNFGTPSKHKFYSPTRKRSCAVKSPIKAKRNLNHTLSNCKTSIYVSDDFIKICEGLNDKTIFLLKIIYQFLHDETLRPLLEENSVNLLANALKVKKPGMHLVCRLNWRQDRWQRLESIMKILSEKNKVDNHTLHEVLNSLAENNLLTMCNDSNQRLDIEFDELVKILKLDELKAVCKELNIKNNRSKEEIIESLKSFQSQKTNITNYLLGGKSTNETRLLKILSAKVGVCYKLSDEARNTLKELYILMYLGINENILRDKGLELMLINDKAVKETYPIDKNMELDNANVVFKNREEFKSYLDARDIREEFLEETNVTTKCLTVKKVFDLYKAIDEKKIMSYTLLPPWLHRFTPPYIYIKVLEEGIKELKKDKIADNITLAVDILSTLIAQNLWRQHKKAHWYAEKALILDKLMSKSEEVYKNNSIEITAPLSTGLLATQILSSLAPGVQTKTVLELLSHLHQLRLRRASQHPQTMFHNDAQCREAHLPFWQQGAVAVL</sequence>
<comment type="cofactor">
    <cofactor evidence="1">
        <name>Mg(2+)</name>
        <dbReference type="ChEBI" id="CHEBI:18420"/>
    </cofactor>
    <cofactor evidence="1">
        <name>Mn(2+)</name>
        <dbReference type="ChEBI" id="CHEBI:29035"/>
    </cofactor>
</comment>
<accession>A0A8J9V335</accession>
<keyword evidence="1" id="KW-0460">Magnesium</keyword>
<feature type="region of interest" description="Disordered" evidence="2">
    <location>
        <begin position="76"/>
        <end position="117"/>
    </location>
</feature>
<feature type="compositionally biased region" description="Polar residues" evidence="2">
    <location>
        <begin position="76"/>
        <end position="87"/>
    </location>
</feature>
<feature type="compositionally biased region" description="Low complexity" evidence="2">
    <location>
        <begin position="33"/>
        <end position="47"/>
    </location>
</feature>
<dbReference type="GO" id="GO:0004528">
    <property type="term" value="F:phosphodiesterase I activity"/>
    <property type="evidence" value="ECO:0007669"/>
    <property type="project" value="UniProtKB-EC"/>
</dbReference>
<keyword evidence="1" id="KW-0479">Metal-binding</keyword>
<evidence type="ECO:0000256" key="1">
    <source>
        <dbReference type="RuleBase" id="RU365033"/>
    </source>
</evidence>
<dbReference type="AlphaFoldDB" id="A0A8J9V335"/>
<keyword evidence="1" id="KW-0234">DNA repair</keyword>
<dbReference type="PANTHER" id="PTHR15749">
    <property type="entry name" value="FANCONI-ASSOCIATED NUCLEASE 1"/>
    <property type="match status" value="1"/>
</dbReference>
<keyword evidence="1" id="KW-0540">Nuclease</keyword>
<dbReference type="GO" id="GO:0046872">
    <property type="term" value="F:metal ion binding"/>
    <property type="evidence" value="ECO:0007669"/>
    <property type="project" value="UniProtKB-KW"/>
</dbReference>
<feature type="non-terminal residue" evidence="3">
    <location>
        <position position="632"/>
    </location>
</feature>
<keyword evidence="1" id="KW-0227">DNA damage</keyword>
<keyword evidence="4" id="KW-1185">Reference proteome</keyword>
<feature type="compositionally biased region" description="Basic and acidic residues" evidence="2">
    <location>
        <begin position="22"/>
        <end position="32"/>
    </location>
</feature>
<dbReference type="PANTHER" id="PTHR15749:SF4">
    <property type="entry name" value="FANCONI-ASSOCIATED NUCLEASE 1"/>
    <property type="match status" value="1"/>
</dbReference>
<dbReference type="GO" id="GO:0008409">
    <property type="term" value="F:5'-3' exonuclease activity"/>
    <property type="evidence" value="ECO:0007669"/>
    <property type="project" value="TreeGrafter"/>
</dbReference>
<evidence type="ECO:0000313" key="4">
    <source>
        <dbReference type="Proteomes" id="UP000838878"/>
    </source>
</evidence>
<comment type="similarity">
    <text evidence="1">Belongs to the FAN1 family.</text>
</comment>
<evidence type="ECO:0000256" key="2">
    <source>
        <dbReference type="SAM" id="MobiDB-lite"/>
    </source>
</evidence>
<feature type="region of interest" description="Disordered" evidence="2">
    <location>
        <begin position="1"/>
        <end position="63"/>
    </location>
</feature>
<dbReference type="Proteomes" id="UP000838878">
    <property type="component" value="Chromosome 4"/>
</dbReference>